<dbReference type="AlphaFoldDB" id="A0A3B0ZZI7"/>
<dbReference type="EMBL" id="UOFQ01000054">
    <property type="protein sequence ID" value="VAW86894.1"/>
    <property type="molecule type" value="Genomic_DNA"/>
</dbReference>
<dbReference type="PROSITE" id="PS51257">
    <property type="entry name" value="PROKAR_LIPOPROTEIN"/>
    <property type="match status" value="1"/>
</dbReference>
<reference evidence="1" key="1">
    <citation type="submission" date="2018-06" db="EMBL/GenBank/DDBJ databases">
        <authorList>
            <person name="Zhirakovskaya E."/>
        </authorList>
    </citation>
    <scope>NUCLEOTIDE SEQUENCE</scope>
</reference>
<dbReference type="InterPro" id="IPR009465">
    <property type="entry name" value="Spondin_N"/>
</dbReference>
<evidence type="ECO:0000313" key="1">
    <source>
        <dbReference type="EMBL" id="VAW86894.1"/>
    </source>
</evidence>
<dbReference type="Gene3D" id="2.60.40.2130">
    <property type="entry name" value="F-spondin domain"/>
    <property type="match status" value="1"/>
</dbReference>
<dbReference type="InterPro" id="IPR038678">
    <property type="entry name" value="Spondin_N_sf"/>
</dbReference>
<gene>
    <name evidence="1" type="ORF">MNBD_GAMMA17-772</name>
</gene>
<dbReference type="NCBIfam" id="NF038123">
    <property type="entry name" value="NF038123_dom"/>
    <property type="match status" value="1"/>
</dbReference>
<protein>
    <recommendedName>
        <fullName evidence="2">Spondin domain-containing protein</fullName>
    </recommendedName>
</protein>
<name>A0A3B0ZZI7_9ZZZZ</name>
<accession>A0A3B0ZZI7</accession>
<evidence type="ECO:0008006" key="2">
    <source>
        <dbReference type="Google" id="ProtNLM"/>
    </source>
</evidence>
<proteinExistence type="predicted"/>
<organism evidence="1">
    <name type="scientific">hydrothermal vent metagenome</name>
    <dbReference type="NCBI Taxonomy" id="652676"/>
    <lineage>
        <taxon>unclassified sequences</taxon>
        <taxon>metagenomes</taxon>
        <taxon>ecological metagenomes</taxon>
    </lineage>
</organism>
<sequence>MRIPLTLAVVAATVLLQGCFHNDDDNTTTPAPTPTPTPVPDTRQFQIDVTNLTQNQPITPVALVLHRAAYQPFMVGEQSSVALETLAEAGDNSAFISEADATVAVLDTVSGTAMIAAGASERFMLTGVGDEHKLSLAGMLANTNDGFAALNGVNIADLDNGASTVFLANVYDSGTEGNNEVASDIPGQGGEGFNATRNDRDFIIVHPGVISVMDGLTTSDLDQSHRFDNPAMKVTITRIQ</sequence>